<feature type="transmembrane region" description="Helical" evidence="6">
    <location>
        <begin position="136"/>
        <end position="156"/>
    </location>
</feature>
<feature type="transmembrane region" description="Helical" evidence="6">
    <location>
        <begin position="96"/>
        <end position="124"/>
    </location>
</feature>
<reference evidence="7" key="1">
    <citation type="submission" date="2022-07" db="EMBL/GenBank/DDBJ databases">
        <title>Arcobacter roscoffensis sp. nov., a marine bacterium isolated from coastal seawater collected from Roscoff, France.</title>
        <authorList>
            <person name="Pascual J."/>
            <person name="Lepeaux C."/>
            <person name="Methner A."/>
            <person name="Overmann J."/>
        </authorList>
    </citation>
    <scope>NUCLEOTIDE SEQUENCE</scope>
    <source>
        <strain evidence="7">ARW1-2F2</strain>
    </source>
</reference>
<dbReference type="NCBIfam" id="NF011980">
    <property type="entry name" value="PRK15445.1"/>
    <property type="match status" value="1"/>
</dbReference>
<organism evidence="7 8">
    <name type="scientific">Arcobacter roscoffensis</name>
    <dbReference type="NCBI Taxonomy" id="2961520"/>
    <lineage>
        <taxon>Bacteria</taxon>
        <taxon>Pseudomonadati</taxon>
        <taxon>Campylobacterota</taxon>
        <taxon>Epsilonproteobacteria</taxon>
        <taxon>Campylobacterales</taxon>
        <taxon>Arcobacteraceae</taxon>
        <taxon>Arcobacter</taxon>
    </lineage>
</organism>
<comment type="function">
    <text evidence="6">Involved in arsenical resistance. Thought to form the channel of an arsenite pump.</text>
</comment>
<dbReference type="EMBL" id="CP100595">
    <property type="protein sequence ID" value="UTJ06288.1"/>
    <property type="molecule type" value="Genomic_DNA"/>
</dbReference>
<keyword evidence="6" id="KW-0059">Arsenical resistance</keyword>
<dbReference type="PANTHER" id="PTHR43302">
    <property type="entry name" value="TRANSPORTER ARSB-RELATED"/>
    <property type="match status" value="1"/>
</dbReference>
<keyword evidence="5 6" id="KW-0472">Membrane</keyword>
<comment type="subcellular location">
    <subcellularLocation>
        <location evidence="1 6">Cell membrane</location>
        <topology evidence="1 6">Multi-pass membrane protein</topology>
    </subcellularLocation>
</comment>
<keyword evidence="8" id="KW-1185">Reference proteome</keyword>
<feature type="transmembrane region" description="Helical" evidence="6">
    <location>
        <begin position="25"/>
        <end position="49"/>
    </location>
</feature>
<feature type="transmembrane region" description="Helical" evidence="6">
    <location>
        <begin position="176"/>
        <end position="198"/>
    </location>
</feature>
<dbReference type="NCBIfam" id="TIGR00935">
    <property type="entry name" value="2a45"/>
    <property type="match status" value="1"/>
</dbReference>
<gene>
    <name evidence="7" type="ORF">NJU99_13685</name>
</gene>
<evidence type="ECO:0000256" key="6">
    <source>
        <dbReference type="RuleBase" id="RU004993"/>
    </source>
</evidence>
<comment type="similarity">
    <text evidence="6">Belongs to the ArsB family.</text>
</comment>
<evidence type="ECO:0000313" key="8">
    <source>
        <dbReference type="Proteomes" id="UP001060012"/>
    </source>
</evidence>
<dbReference type="Proteomes" id="UP001060012">
    <property type="component" value="Chromosome"/>
</dbReference>
<comment type="caution">
    <text evidence="6">Lacks conserved residue(s) required for the propagation of feature annotation.</text>
</comment>
<evidence type="ECO:0000256" key="2">
    <source>
        <dbReference type="ARBA" id="ARBA00022475"/>
    </source>
</evidence>
<feature type="transmembrane region" description="Helical" evidence="6">
    <location>
        <begin position="400"/>
        <end position="421"/>
    </location>
</feature>
<dbReference type="PRINTS" id="PR00758">
    <property type="entry name" value="ARSENICPUMP"/>
</dbReference>
<evidence type="ECO:0000256" key="1">
    <source>
        <dbReference type="ARBA" id="ARBA00004651"/>
    </source>
</evidence>
<keyword evidence="2" id="KW-1003">Cell membrane</keyword>
<sequence length="422" mass="46055">MFLASSIFIITLIFVIWQPKNLQIGTTAVIGAIVALLLGVVSLSDVWIVTDIVWDATLSFIGIIILSMVLDEIGFFEWCALKMAKFSNGSGMKMFVYSILLGAFVSALFANDGAALILTPILLAKMRILQLNMKSIVAFLLAGGFISDSASLPLVFSNLTNIVTANYFDIGFADYMANMIIPYIVSVLASILFLWLILRKDIPKQVDISLLKEPSSAIKDERMFKLSWVFLALLLVGYFVGDAYDLPVAVFALGGGVIFLLIATAFKSVEPKSIIKEAPWQVVWFSIGLYIVVYGLENEGLTDYLTLLLQDFATRGDTFAIVATGFLSAFLSAIMNNMPTVMIMDIALDNMGENVNQALAYANIIGCNLGPKMTPFGSLATLLWLHVLAKKGVNISFAQYSKFGLIITPPVLLIVLLALAIF</sequence>
<dbReference type="Pfam" id="PF02040">
    <property type="entry name" value="ArsB"/>
    <property type="match status" value="1"/>
</dbReference>
<feature type="transmembrane region" description="Helical" evidence="6">
    <location>
        <begin position="56"/>
        <end position="76"/>
    </location>
</feature>
<protein>
    <recommendedName>
        <fullName evidence="6">Arsenical pump membrane protein</fullName>
    </recommendedName>
</protein>
<feature type="transmembrane region" description="Helical" evidence="6">
    <location>
        <begin position="246"/>
        <end position="266"/>
    </location>
</feature>
<feature type="transmembrane region" description="Helical" evidence="6">
    <location>
        <begin position="278"/>
        <end position="296"/>
    </location>
</feature>
<evidence type="ECO:0000256" key="4">
    <source>
        <dbReference type="ARBA" id="ARBA00022989"/>
    </source>
</evidence>
<accession>A0ABY5E5F0</accession>
<keyword evidence="4 6" id="KW-1133">Transmembrane helix</keyword>
<keyword evidence="3 6" id="KW-0812">Transmembrane</keyword>
<evidence type="ECO:0000256" key="5">
    <source>
        <dbReference type="ARBA" id="ARBA00023136"/>
    </source>
</evidence>
<dbReference type="CDD" id="cd01118">
    <property type="entry name" value="ArsB_permease"/>
    <property type="match status" value="1"/>
</dbReference>
<dbReference type="RefSeq" id="WP_254576468.1">
    <property type="nucleotide sequence ID" value="NZ_CP100595.1"/>
</dbReference>
<evidence type="ECO:0000313" key="7">
    <source>
        <dbReference type="EMBL" id="UTJ06288.1"/>
    </source>
</evidence>
<evidence type="ECO:0000256" key="3">
    <source>
        <dbReference type="ARBA" id="ARBA00022692"/>
    </source>
</evidence>
<name>A0ABY5E5F0_9BACT</name>
<dbReference type="PANTHER" id="PTHR43302:SF5">
    <property type="entry name" value="TRANSPORTER ARSB-RELATED"/>
    <property type="match status" value="1"/>
</dbReference>
<feature type="transmembrane region" description="Helical" evidence="6">
    <location>
        <begin position="316"/>
        <end position="334"/>
    </location>
</feature>
<keyword evidence="6" id="KW-0813">Transport</keyword>
<proteinExistence type="inferred from homology"/>
<dbReference type="InterPro" id="IPR000802">
    <property type="entry name" value="Arsenical_pump_ArsB"/>
</dbReference>
<feature type="transmembrane region" description="Helical" evidence="6">
    <location>
        <begin position="223"/>
        <end position="240"/>
    </location>
</feature>